<evidence type="ECO:0000313" key="2">
    <source>
        <dbReference type="Proteomes" id="UP000217736"/>
    </source>
</evidence>
<sequence>MNTFLRDVKLPSAPSLRATKSLRDYLVDAAARDHGALSPAEIEEPNKRVLDWLLTSHFEVVDYLGRLEETLQQHGGQPRGLL</sequence>
<protein>
    <submittedName>
        <fullName evidence="1">Uncharacterized protein</fullName>
    </submittedName>
</protein>
<evidence type="ECO:0000313" key="1">
    <source>
        <dbReference type="EMBL" id="BAX92025.1"/>
    </source>
</evidence>
<dbReference type="KEGG" id="mshg:MSG_01872"/>
<gene>
    <name evidence="1" type="ORF">MSG_01872</name>
</gene>
<dbReference type="AlphaFoldDB" id="A0A1Z4EGC0"/>
<dbReference type="EMBL" id="AP018164">
    <property type="protein sequence ID" value="BAX92025.1"/>
    <property type="molecule type" value="Genomic_DNA"/>
</dbReference>
<organism evidence="1 2">
    <name type="scientific">Mycobacterium shigaense</name>
    <dbReference type="NCBI Taxonomy" id="722731"/>
    <lineage>
        <taxon>Bacteria</taxon>
        <taxon>Bacillati</taxon>
        <taxon>Actinomycetota</taxon>
        <taxon>Actinomycetes</taxon>
        <taxon>Mycobacteriales</taxon>
        <taxon>Mycobacteriaceae</taxon>
        <taxon>Mycobacterium</taxon>
        <taxon>Mycobacterium simiae complex</taxon>
    </lineage>
</organism>
<reference evidence="2" key="1">
    <citation type="submission" date="2017-06" db="EMBL/GenBank/DDBJ databases">
        <title>Complete Genome Sequence of Mycobacterium shigaense.</title>
        <authorList>
            <person name="Fukano H."/>
            <person name="Yoshida M."/>
            <person name="Kazumi Y."/>
            <person name="Ogura Y."/>
            <person name="Mitarai S."/>
            <person name="Hayashi T."/>
            <person name="Hoshino Y."/>
        </authorList>
    </citation>
    <scope>NUCLEOTIDE SEQUENCE [LARGE SCALE GENOMIC DNA]</scope>
    <source>
        <strain evidence="2">UN-152</strain>
    </source>
</reference>
<proteinExistence type="predicted"/>
<dbReference type="Proteomes" id="UP000217736">
    <property type="component" value="Chromosome"/>
</dbReference>
<name>A0A1Z4EGC0_9MYCO</name>
<keyword evidence="2" id="KW-1185">Reference proteome</keyword>
<accession>A0A1Z4EGC0</accession>